<keyword evidence="4 5" id="KW-0413">Isomerase</keyword>
<dbReference type="Pfam" id="PF00254">
    <property type="entry name" value="FKBP_C"/>
    <property type="match status" value="1"/>
</dbReference>
<sequence>MPQPAKRRPTALITSAVLAASLLLAGCGADANEHATNPDQLEAVSVHEEENKMTVELDQEIDSGDTATRVIEAGDGEDVNDGDLLVVKTVVADAKTGEMLAGDVPSSQLMKVTKDDAQGLTEEIYNLVENSKLGSTLAVHVPSQQTGGQGGQLLIVKLEKKTPTKIEGEVKPMPEGLPEITEKDNGEPEIAKPTGDAPKETVAEIRKEGDGREIAKDDAVLVNYKGIKWSDGEVFDSSWERGAPVPFGLSQVVKGWSEGLTGVKEGSQVVLVVPPKDGYGDSKGHELEKETLVFVVDILHSEPLQQPQQPPQPEPEQ</sequence>
<keyword evidence="11" id="KW-1185">Reference proteome</keyword>
<dbReference type="PROSITE" id="PS51257">
    <property type="entry name" value="PROKAR_LIPOPROTEIN"/>
    <property type="match status" value="1"/>
</dbReference>
<evidence type="ECO:0000256" key="7">
    <source>
        <dbReference type="SAM" id="MobiDB-lite"/>
    </source>
</evidence>
<evidence type="ECO:0000256" key="6">
    <source>
        <dbReference type="RuleBase" id="RU003915"/>
    </source>
</evidence>
<feature type="compositionally biased region" description="Basic and acidic residues" evidence="7">
    <location>
        <begin position="180"/>
        <end position="190"/>
    </location>
</feature>
<comment type="catalytic activity">
    <reaction evidence="1 5 6">
        <text>[protein]-peptidylproline (omega=180) = [protein]-peptidylproline (omega=0)</text>
        <dbReference type="Rhea" id="RHEA:16237"/>
        <dbReference type="Rhea" id="RHEA-COMP:10747"/>
        <dbReference type="Rhea" id="RHEA-COMP:10748"/>
        <dbReference type="ChEBI" id="CHEBI:83833"/>
        <dbReference type="ChEBI" id="CHEBI:83834"/>
        <dbReference type="EC" id="5.2.1.8"/>
    </reaction>
</comment>
<comment type="similarity">
    <text evidence="2 6">Belongs to the FKBP-type PPIase family.</text>
</comment>
<protein>
    <recommendedName>
        <fullName evidence="6">Peptidyl-prolyl cis-trans isomerase</fullName>
        <ecNumber evidence="6">5.2.1.8</ecNumber>
    </recommendedName>
</protein>
<dbReference type="PANTHER" id="PTHR43811:SF19">
    <property type="entry name" value="39 KDA FK506-BINDING NUCLEAR PROTEIN"/>
    <property type="match status" value="1"/>
</dbReference>
<dbReference type="RefSeq" id="WP_377457493.1">
    <property type="nucleotide sequence ID" value="NZ_JBHLUB010000001.1"/>
</dbReference>
<evidence type="ECO:0000256" key="8">
    <source>
        <dbReference type="SAM" id="SignalP"/>
    </source>
</evidence>
<feature type="signal peptide" evidence="8">
    <location>
        <begin position="1"/>
        <end position="31"/>
    </location>
</feature>
<comment type="caution">
    <text evidence="10">The sequence shown here is derived from an EMBL/GenBank/DDBJ whole genome shotgun (WGS) entry which is preliminary data.</text>
</comment>
<dbReference type="EMBL" id="JBHLUB010000001">
    <property type="protein sequence ID" value="MFC0581008.1"/>
    <property type="molecule type" value="Genomic_DNA"/>
</dbReference>
<feature type="domain" description="PPIase FKBP-type" evidence="9">
    <location>
        <begin position="217"/>
        <end position="302"/>
    </location>
</feature>
<evidence type="ECO:0000256" key="4">
    <source>
        <dbReference type="ARBA" id="ARBA00023235"/>
    </source>
</evidence>
<evidence type="ECO:0000259" key="9">
    <source>
        <dbReference type="PROSITE" id="PS50059"/>
    </source>
</evidence>
<dbReference type="EC" id="5.2.1.8" evidence="6"/>
<feature type="region of interest" description="Disordered" evidence="7">
    <location>
        <begin position="169"/>
        <end position="198"/>
    </location>
</feature>
<reference evidence="10 11" key="1">
    <citation type="submission" date="2024-09" db="EMBL/GenBank/DDBJ databases">
        <authorList>
            <person name="Sun Q."/>
            <person name="Mori K."/>
        </authorList>
    </citation>
    <scope>NUCLEOTIDE SEQUENCE [LARGE SCALE GENOMIC DNA]</scope>
    <source>
        <strain evidence="10 11">NCAIM B.02604</strain>
    </source>
</reference>
<gene>
    <name evidence="10" type="ORF">ACFFFR_01215</name>
</gene>
<evidence type="ECO:0000256" key="5">
    <source>
        <dbReference type="PROSITE-ProRule" id="PRU00277"/>
    </source>
</evidence>
<keyword evidence="3 5" id="KW-0697">Rotamase</keyword>
<dbReference type="GO" id="GO:0003755">
    <property type="term" value="F:peptidyl-prolyl cis-trans isomerase activity"/>
    <property type="evidence" value="ECO:0007669"/>
    <property type="project" value="UniProtKB-EC"/>
</dbReference>
<organism evidence="10 11">
    <name type="scientific">Micrococcoides hystricis</name>
    <dbReference type="NCBI Taxonomy" id="1572761"/>
    <lineage>
        <taxon>Bacteria</taxon>
        <taxon>Bacillati</taxon>
        <taxon>Actinomycetota</taxon>
        <taxon>Actinomycetes</taxon>
        <taxon>Micrococcales</taxon>
        <taxon>Micrococcaceae</taxon>
        <taxon>Micrococcoides</taxon>
    </lineage>
</organism>
<dbReference type="InterPro" id="IPR046357">
    <property type="entry name" value="PPIase_dom_sf"/>
</dbReference>
<accession>A0ABV6P795</accession>
<keyword evidence="8" id="KW-0732">Signal</keyword>
<evidence type="ECO:0000313" key="11">
    <source>
        <dbReference type="Proteomes" id="UP001589862"/>
    </source>
</evidence>
<evidence type="ECO:0000256" key="1">
    <source>
        <dbReference type="ARBA" id="ARBA00000971"/>
    </source>
</evidence>
<evidence type="ECO:0000313" key="10">
    <source>
        <dbReference type="EMBL" id="MFC0581008.1"/>
    </source>
</evidence>
<dbReference type="PROSITE" id="PS50059">
    <property type="entry name" value="FKBP_PPIASE"/>
    <property type="match status" value="1"/>
</dbReference>
<dbReference type="Gene3D" id="3.10.50.40">
    <property type="match status" value="1"/>
</dbReference>
<dbReference type="PANTHER" id="PTHR43811">
    <property type="entry name" value="FKBP-TYPE PEPTIDYL-PROLYL CIS-TRANS ISOMERASE FKPA"/>
    <property type="match status" value="1"/>
</dbReference>
<feature type="chain" id="PRO_5047459667" description="Peptidyl-prolyl cis-trans isomerase" evidence="8">
    <location>
        <begin position="32"/>
        <end position="317"/>
    </location>
</feature>
<name>A0ABV6P795_9MICC</name>
<dbReference type="InterPro" id="IPR001179">
    <property type="entry name" value="PPIase_FKBP_dom"/>
</dbReference>
<dbReference type="SUPFAM" id="SSF54534">
    <property type="entry name" value="FKBP-like"/>
    <property type="match status" value="1"/>
</dbReference>
<evidence type="ECO:0000256" key="3">
    <source>
        <dbReference type="ARBA" id="ARBA00023110"/>
    </source>
</evidence>
<evidence type="ECO:0000256" key="2">
    <source>
        <dbReference type="ARBA" id="ARBA00006577"/>
    </source>
</evidence>
<proteinExistence type="inferred from homology"/>
<dbReference type="Proteomes" id="UP001589862">
    <property type="component" value="Unassembled WGS sequence"/>
</dbReference>